<reference evidence="1" key="1">
    <citation type="submission" date="2022-07" db="EMBL/GenBank/DDBJ databases">
        <title>Genome sequencing of Photobacterium atrarenae GJH2-4.</title>
        <authorList>
            <person name="Park S.-J."/>
        </authorList>
    </citation>
    <scope>NUCLEOTIDE SEQUENCE</scope>
    <source>
        <strain evidence="1">GJH2-4</strain>
    </source>
</reference>
<dbReference type="Proteomes" id="UP001057998">
    <property type="component" value="Chromosome 2"/>
</dbReference>
<protein>
    <submittedName>
        <fullName evidence="1">Uncharacterized protein</fullName>
    </submittedName>
</protein>
<accession>A0ABY5GM75</accession>
<keyword evidence="2" id="KW-1185">Reference proteome</keyword>
<sequence>MDKIRIACFVSTLTLLPACGGDSSSNQSQTGTENTGTTNFKVSVDAPAQLLPSGSEQASTSFGLLSLAYADTVEGLEKENFAVAVIGPDGKVVEKVTLTDGNWERENDGTYTITLPGGERLDCVVLVSLDDGTPAVQIGEQLPTDVLLAPTTSTRFQVDLNSSVAYQAIVDEIAAADGWGDYAAAVGSNPADIQTTDELVSELIASVADNVDSLVENLGALNFDVATVLATPEIKELATKVVERIKTERDAVTTNAATVLESGLWWLWSAQEWTENNARLVELEAGKISFNNGVTTESIYEWDSNSEDPITLTEADMTSTQSLDAIDTTNMNIDSWVLTQYPDEAWQAAYDMIVFRSADQNKAVFADIGLHQDPNLDHQITLKEINLAGKKVSTFLSYPQTQAFLPYLPKDLTFGGNAKGYKIEEQAGTDIRYELWHDNDCDPLFNGNCNRAWLNGEANAPTELAEIVAETASTGPFVGDIHGVWLSQDILAELIDDAGKTLVLWYRAANDNFTKAHTDTWQEKNIYGETLYIFTVPEELAEADQDFDADEREVFFAVQNGFVRKGAIKSSVNTDSELLLNQAAIDTIYTNASVDNLPQFGRCTEGDKTTSATESDLIQALANCGFLRADNYMDTFYGHNLVRVNGNGETRAYQFKNDGTFDYFKDGLQRTPRQWQLDDGLIRIHYDDQNDPSYELLALTQADVPGGQFAFKIYTHDAYPGEPQIDEVWSYVAKRYDPQTVLTACEADDSGFDDQNSVPFEGQEKTMQEYEQAVTACRVNTAGDRQARYTARGLQNKAWQVTDEETEYMLYFDTDENNDGWFDGLFRNVDPNDAEEVGFEWQIVDDQYHLKANIDGIDLTELGTIVAANGTEFSVKYYSKQSNWPTDFNYMDEDEGEIWSETYRVIELEDVPALPQ</sequence>
<evidence type="ECO:0000313" key="1">
    <source>
        <dbReference type="EMBL" id="UTV30410.1"/>
    </source>
</evidence>
<proteinExistence type="predicted"/>
<gene>
    <name evidence="1" type="ORF">NNL38_17695</name>
</gene>
<organism evidence="1 2">
    <name type="scientific">Photobacterium atrarenae</name>
    <dbReference type="NCBI Taxonomy" id="865757"/>
    <lineage>
        <taxon>Bacteria</taxon>
        <taxon>Pseudomonadati</taxon>
        <taxon>Pseudomonadota</taxon>
        <taxon>Gammaproteobacteria</taxon>
        <taxon>Vibrionales</taxon>
        <taxon>Vibrionaceae</taxon>
        <taxon>Photobacterium</taxon>
    </lineage>
</organism>
<evidence type="ECO:0000313" key="2">
    <source>
        <dbReference type="Proteomes" id="UP001057998"/>
    </source>
</evidence>
<dbReference type="RefSeq" id="WP_255391766.1">
    <property type="nucleotide sequence ID" value="NZ_CP101509.1"/>
</dbReference>
<dbReference type="EMBL" id="CP101509">
    <property type="protein sequence ID" value="UTV30410.1"/>
    <property type="molecule type" value="Genomic_DNA"/>
</dbReference>
<name>A0ABY5GM75_9GAMM</name>